<evidence type="ECO:0000313" key="4">
    <source>
        <dbReference type="Proteomes" id="UP000429607"/>
    </source>
</evidence>
<gene>
    <name evidence="3" type="ORF">PR001_g19495</name>
</gene>
<dbReference type="AlphaFoldDB" id="A0A6A3JRK3"/>
<reference evidence="3 4" key="1">
    <citation type="submission" date="2018-09" db="EMBL/GenBank/DDBJ databases">
        <title>Genomic investigation of the strawberry pathogen Phytophthora fragariae indicates pathogenicity is determined by transcriptional variation in three key races.</title>
        <authorList>
            <person name="Adams T.M."/>
            <person name="Armitage A.D."/>
            <person name="Sobczyk M.K."/>
            <person name="Bates H.J."/>
            <person name="Dunwell J.M."/>
            <person name="Nellist C.F."/>
            <person name="Harrison R.J."/>
        </authorList>
    </citation>
    <scope>NUCLEOTIDE SEQUENCE [LARGE SCALE GENOMIC DNA]</scope>
    <source>
        <strain evidence="3 4">SCRP249</strain>
    </source>
</reference>
<feature type="domain" description="Retroviral polymerase SH3-like" evidence="2">
    <location>
        <begin position="139"/>
        <end position="194"/>
    </location>
</feature>
<protein>
    <recommendedName>
        <fullName evidence="2">Retroviral polymerase SH3-like domain-containing protein</fullName>
    </recommendedName>
</protein>
<feature type="compositionally biased region" description="Low complexity" evidence="1">
    <location>
        <begin position="274"/>
        <end position="294"/>
    </location>
</feature>
<dbReference type="EMBL" id="QXFV01001818">
    <property type="protein sequence ID" value="KAE8997790.1"/>
    <property type="molecule type" value="Genomic_DNA"/>
</dbReference>
<feature type="compositionally biased region" description="Acidic residues" evidence="1">
    <location>
        <begin position="339"/>
        <end position="348"/>
    </location>
</feature>
<comment type="caution">
    <text evidence="3">The sequence shown here is derived from an EMBL/GenBank/DDBJ whole genome shotgun (WGS) entry which is preliminary data.</text>
</comment>
<proteinExistence type="predicted"/>
<name>A0A6A3JRK3_9STRA</name>
<evidence type="ECO:0000259" key="2">
    <source>
        <dbReference type="Pfam" id="PF25597"/>
    </source>
</evidence>
<dbReference type="InterPro" id="IPR057670">
    <property type="entry name" value="SH3_retrovirus"/>
</dbReference>
<feature type="region of interest" description="Disordered" evidence="1">
    <location>
        <begin position="269"/>
        <end position="370"/>
    </location>
</feature>
<accession>A0A6A3JRK3</accession>
<evidence type="ECO:0000313" key="3">
    <source>
        <dbReference type="EMBL" id="KAE8997790.1"/>
    </source>
</evidence>
<sequence length="370" mass="41026">MKSVELESWHMRFAHPNYAALRRMATQGAAVGLEELCNDGECLSVHDRKCWTYIASKQKRMSYKKTITRRATKPYQKLMSGFGPVGVETYDGYQLKMLEHTNIPAENAGSKCEPVYGDTPYARRFGESPNVEVLKIWGCIVHVFTPKTLRTNELGNPGRLGLFVGLAKNSDSVRVVNLKTGNIQEHRSVEFDEEWTVERSYVEHLIANRYRRCRYALSDVIPLVRLPVMAAVPHDELTVPPAKRQRLAPMVSDLDLNVAVEQAPISRVEPVSDPRSVPPVGAASAAAQSPPACALQQESEPLVGADHDQRGSESEEAEGVLNRRRLRGLMEMTPGADDHSEDEDDVAENGDIVASSEPVEMIESSVGAYL</sequence>
<evidence type="ECO:0000256" key="1">
    <source>
        <dbReference type="SAM" id="MobiDB-lite"/>
    </source>
</evidence>
<dbReference type="Proteomes" id="UP000429607">
    <property type="component" value="Unassembled WGS sequence"/>
</dbReference>
<organism evidence="3 4">
    <name type="scientific">Phytophthora rubi</name>
    <dbReference type="NCBI Taxonomy" id="129364"/>
    <lineage>
        <taxon>Eukaryota</taxon>
        <taxon>Sar</taxon>
        <taxon>Stramenopiles</taxon>
        <taxon>Oomycota</taxon>
        <taxon>Peronosporomycetes</taxon>
        <taxon>Peronosporales</taxon>
        <taxon>Peronosporaceae</taxon>
        <taxon>Phytophthora</taxon>
    </lineage>
</organism>
<dbReference type="Pfam" id="PF25597">
    <property type="entry name" value="SH3_retrovirus"/>
    <property type="match status" value="1"/>
</dbReference>